<reference evidence="13" key="2">
    <citation type="submission" date="2025-09" db="UniProtKB">
        <authorList>
            <consortium name="Ensembl"/>
        </authorList>
    </citation>
    <scope>IDENTIFICATION</scope>
</reference>
<organism evidence="13 14">
    <name type="scientific">Paramormyrops kingsleyae</name>
    <dbReference type="NCBI Taxonomy" id="1676925"/>
    <lineage>
        <taxon>Eukaryota</taxon>
        <taxon>Metazoa</taxon>
        <taxon>Chordata</taxon>
        <taxon>Craniata</taxon>
        <taxon>Vertebrata</taxon>
        <taxon>Euteleostomi</taxon>
        <taxon>Actinopterygii</taxon>
        <taxon>Neopterygii</taxon>
        <taxon>Teleostei</taxon>
        <taxon>Osteoglossocephala</taxon>
        <taxon>Osteoglossomorpha</taxon>
        <taxon>Osteoglossiformes</taxon>
        <taxon>Mormyridae</taxon>
        <taxon>Paramormyrops</taxon>
    </lineage>
</organism>
<evidence type="ECO:0000256" key="1">
    <source>
        <dbReference type="ARBA" id="ARBA00004498"/>
    </source>
</evidence>
<evidence type="ECO:0000256" key="8">
    <source>
        <dbReference type="ARBA" id="ARBA00023157"/>
    </source>
</evidence>
<evidence type="ECO:0000256" key="9">
    <source>
        <dbReference type="ARBA" id="ARBA00023180"/>
    </source>
</evidence>
<dbReference type="Pfam" id="PF01462">
    <property type="entry name" value="LRRNT"/>
    <property type="match status" value="1"/>
</dbReference>
<proteinExistence type="inferred from homology"/>
<comment type="subcellular location">
    <subcellularLocation>
        <location evidence="1">Secreted</location>
        <location evidence="1">Extracellular space</location>
        <location evidence="1">Extracellular matrix</location>
    </subcellularLocation>
</comment>
<feature type="domain" description="LRRNT" evidence="12">
    <location>
        <begin position="46"/>
        <end position="80"/>
    </location>
</feature>
<dbReference type="Pfam" id="PF13855">
    <property type="entry name" value="LRR_8"/>
    <property type="match status" value="2"/>
</dbReference>
<keyword evidence="8" id="KW-1015">Disulfide bond</keyword>
<keyword evidence="7" id="KW-0677">Repeat</keyword>
<dbReference type="Ensembl" id="ENSPKIT00000000952.1">
    <property type="protein sequence ID" value="ENSPKIP00000020335.1"/>
    <property type="gene ID" value="ENSPKIG00000005157.1"/>
</dbReference>
<evidence type="ECO:0000256" key="10">
    <source>
        <dbReference type="ARBA" id="ARBA00041182"/>
    </source>
</evidence>
<dbReference type="CTD" id="11081"/>
<dbReference type="InterPro" id="IPR001611">
    <property type="entry name" value="Leu-rich_rpt"/>
</dbReference>
<keyword evidence="5" id="KW-0433">Leucine-rich repeat</keyword>
<dbReference type="STRING" id="1676925.ENSPKIP00000020335"/>
<dbReference type="Proteomes" id="UP000261540">
    <property type="component" value="Unplaced"/>
</dbReference>
<accession>A0A3B3RR80</accession>
<dbReference type="PROSITE" id="PS51450">
    <property type="entry name" value="LRR"/>
    <property type="match status" value="2"/>
</dbReference>
<dbReference type="InterPro" id="IPR000372">
    <property type="entry name" value="LRRNT"/>
</dbReference>
<evidence type="ECO:0000256" key="7">
    <source>
        <dbReference type="ARBA" id="ARBA00022737"/>
    </source>
</evidence>
<keyword evidence="14" id="KW-1185">Reference proteome</keyword>
<dbReference type="PANTHER" id="PTHR45712">
    <property type="entry name" value="AGAP008170-PA"/>
    <property type="match status" value="1"/>
</dbReference>
<dbReference type="AlphaFoldDB" id="A0A3B3RR80"/>
<evidence type="ECO:0000313" key="13">
    <source>
        <dbReference type="Ensembl" id="ENSPKIP00000020335.1"/>
    </source>
</evidence>
<feature type="signal peptide" evidence="11">
    <location>
        <begin position="1"/>
        <end position="32"/>
    </location>
</feature>
<dbReference type="InterPro" id="IPR050333">
    <property type="entry name" value="SLRP"/>
</dbReference>
<dbReference type="GeneID" id="111853803"/>
<dbReference type="GeneTree" id="ENSGT00940000158968"/>
<protein>
    <recommendedName>
        <fullName evidence="10">Keratocan</fullName>
    </recommendedName>
</protein>
<dbReference type="KEGG" id="pki:111853803"/>
<evidence type="ECO:0000256" key="6">
    <source>
        <dbReference type="ARBA" id="ARBA00022729"/>
    </source>
</evidence>
<dbReference type="InterPro" id="IPR003591">
    <property type="entry name" value="Leu-rich_rpt_typical-subtyp"/>
</dbReference>
<keyword evidence="3" id="KW-0964">Secreted</keyword>
<dbReference type="Gene3D" id="3.80.10.10">
    <property type="entry name" value="Ribonuclease Inhibitor"/>
    <property type="match status" value="2"/>
</dbReference>
<evidence type="ECO:0000313" key="14">
    <source>
        <dbReference type="Proteomes" id="UP000261540"/>
    </source>
</evidence>
<sequence length="356" mass="39875">MPRHIRKPGLYAEMLVLLLAVSALLTAHTGRAQDLPYEDYLEQMRVCPKECHCPPSIPSAMYCDGKDLKSIPTIPPHTRYLYLQNNQIETILKEAFSNATQLRWLNLNHNKITSEGLKEGALEGLPALLYLYMEDNLMTRVPTPLPPNLEQLRLSRNRISKIPPGVFAKLSRLALLDLHANQLQDDAVMEANLKGLTSLVQINLAKNSLRNMPPRLPATTIQIFLDSNSIEKIPAGYFNGLPKIAFLRLNRNKLANGGLPKDIFKMSSILDLQLSHNQLTEVPQIPASLEQLHLSHNLIKSVNGTSICPGPTDAPDSYTEDQIPRLRYLRLDGNDVQPPIPLDLLICFRLLTAVII</sequence>
<dbReference type="InterPro" id="IPR032675">
    <property type="entry name" value="LRR_dom_sf"/>
</dbReference>
<evidence type="ECO:0000256" key="3">
    <source>
        <dbReference type="ARBA" id="ARBA00022525"/>
    </source>
</evidence>
<evidence type="ECO:0000256" key="5">
    <source>
        <dbReference type="ARBA" id="ARBA00022614"/>
    </source>
</evidence>
<evidence type="ECO:0000259" key="12">
    <source>
        <dbReference type="SMART" id="SM00013"/>
    </source>
</evidence>
<evidence type="ECO:0000256" key="2">
    <source>
        <dbReference type="ARBA" id="ARBA00005818"/>
    </source>
</evidence>
<reference evidence="13" key="1">
    <citation type="submission" date="2025-08" db="UniProtKB">
        <authorList>
            <consortium name="Ensembl"/>
        </authorList>
    </citation>
    <scope>IDENTIFICATION</scope>
</reference>
<keyword evidence="4" id="KW-0272">Extracellular matrix</keyword>
<evidence type="ECO:0000256" key="4">
    <source>
        <dbReference type="ARBA" id="ARBA00022530"/>
    </source>
</evidence>
<name>A0A3B3RR80_9TELE</name>
<keyword evidence="6 11" id="KW-0732">Signal</keyword>
<feature type="chain" id="PRO_5017468743" description="Keratocan" evidence="11">
    <location>
        <begin position="33"/>
        <end position="356"/>
    </location>
</feature>
<dbReference type="SMART" id="SM00013">
    <property type="entry name" value="LRRNT"/>
    <property type="match status" value="1"/>
</dbReference>
<dbReference type="GO" id="GO:0005615">
    <property type="term" value="C:extracellular space"/>
    <property type="evidence" value="ECO:0007669"/>
    <property type="project" value="TreeGrafter"/>
</dbReference>
<keyword evidence="9" id="KW-0325">Glycoprotein</keyword>
<dbReference type="OrthoDB" id="5789657at2759"/>
<dbReference type="PANTHER" id="PTHR45712:SF13">
    <property type="entry name" value="KERATOCAN"/>
    <property type="match status" value="1"/>
</dbReference>
<dbReference type="SMART" id="SM00369">
    <property type="entry name" value="LRR_TYP"/>
    <property type="match status" value="5"/>
</dbReference>
<comment type="similarity">
    <text evidence="2">Belongs to the small leucine-rich proteoglycan (SLRP) family. SLRP class II subfamily.</text>
</comment>
<evidence type="ECO:0000256" key="11">
    <source>
        <dbReference type="SAM" id="SignalP"/>
    </source>
</evidence>
<dbReference type="RefSeq" id="XP_023686886.1">
    <property type="nucleotide sequence ID" value="XM_023831118.1"/>
</dbReference>
<dbReference type="SUPFAM" id="SSF52058">
    <property type="entry name" value="L domain-like"/>
    <property type="match status" value="1"/>
</dbReference>